<sequence length="187" mass="21734">MDIVSIIVSFLGGSFFGVLIKAISDHLSRKSQKEINSMQLKEKQQEIQLEWDNELRKMLGSYISHCYELNRMLKALNQGNSKLEAMKKSNSYEERIKLSEEAKKNINSFTPEEVDKLLKELSEIQSQITMYLFKDEPYSNAIRIALKGMNDKLMSLDANNNVELNTIIDTARNYFRNQWEITNDVIK</sequence>
<evidence type="ECO:0000313" key="2">
    <source>
        <dbReference type="EMBL" id="MBD5806889.1"/>
    </source>
</evidence>
<reference evidence="2 3" key="1">
    <citation type="submission" date="2018-07" db="EMBL/GenBank/DDBJ databases">
        <title>Phylogenomic Insights into understanding Host Adaptation of Lactobacillus reuteri by a novel species, Lactobacillus spp. M31.</title>
        <authorList>
            <person name="Sharma S."/>
            <person name="Patil P."/>
            <person name="Korpole S."/>
            <person name="Patil P.B."/>
        </authorList>
    </citation>
    <scope>NUCLEOTIDE SEQUENCE [LARGE SCALE GENOMIC DNA]</scope>
    <source>
        <strain evidence="2 3">M31</strain>
    </source>
</reference>
<evidence type="ECO:0000256" key="1">
    <source>
        <dbReference type="SAM" id="Phobius"/>
    </source>
</evidence>
<proteinExistence type="predicted"/>
<gene>
    <name evidence="2" type="ORF">DTK66_07255</name>
</gene>
<keyword evidence="1" id="KW-0812">Transmembrane</keyword>
<feature type="transmembrane region" description="Helical" evidence="1">
    <location>
        <begin position="6"/>
        <end position="23"/>
    </location>
</feature>
<keyword evidence="3" id="KW-1185">Reference proteome</keyword>
<accession>A0ABR8P801</accession>
<dbReference type="Proteomes" id="UP000704341">
    <property type="component" value="Unassembled WGS sequence"/>
</dbReference>
<evidence type="ECO:0000313" key="3">
    <source>
        <dbReference type="Proteomes" id="UP000704341"/>
    </source>
</evidence>
<organism evidence="2 3">
    <name type="scientific">Limosilactobacillus walteri</name>
    <dbReference type="NCBI Taxonomy" id="2268022"/>
    <lineage>
        <taxon>Bacteria</taxon>
        <taxon>Bacillati</taxon>
        <taxon>Bacillota</taxon>
        <taxon>Bacilli</taxon>
        <taxon>Lactobacillales</taxon>
        <taxon>Lactobacillaceae</taxon>
        <taxon>Limosilactobacillus</taxon>
    </lineage>
</organism>
<keyword evidence="1" id="KW-0472">Membrane</keyword>
<name>A0ABR8P801_9LACO</name>
<protein>
    <submittedName>
        <fullName evidence="2">Uncharacterized protein</fullName>
    </submittedName>
</protein>
<dbReference type="RefSeq" id="WP_191668245.1">
    <property type="nucleotide sequence ID" value="NZ_QORN01000028.1"/>
</dbReference>
<dbReference type="EMBL" id="QORN01000028">
    <property type="protein sequence ID" value="MBD5806889.1"/>
    <property type="molecule type" value="Genomic_DNA"/>
</dbReference>
<keyword evidence="1" id="KW-1133">Transmembrane helix</keyword>
<comment type="caution">
    <text evidence="2">The sequence shown here is derived from an EMBL/GenBank/DDBJ whole genome shotgun (WGS) entry which is preliminary data.</text>
</comment>